<evidence type="ECO:0000256" key="2">
    <source>
        <dbReference type="ARBA" id="ARBA00022741"/>
    </source>
</evidence>
<dbReference type="GO" id="GO:0005739">
    <property type="term" value="C:mitochondrion"/>
    <property type="evidence" value="ECO:0007669"/>
    <property type="project" value="TreeGrafter"/>
</dbReference>
<accession>A0A0L0FBJ2</accession>
<evidence type="ECO:0000313" key="5">
    <source>
        <dbReference type="Proteomes" id="UP000054560"/>
    </source>
</evidence>
<protein>
    <recommendedName>
        <fullName evidence="6">Cell division protein ZapE</fullName>
    </recommendedName>
</protein>
<evidence type="ECO:0000256" key="3">
    <source>
        <dbReference type="ARBA" id="ARBA00022840"/>
    </source>
</evidence>
<dbReference type="OrthoDB" id="548867at2759"/>
<dbReference type="EMBL" id="KQ244776">
    <property type="protein sequence ID" value="KNC74089.1"/>
    <property type="molecule type" value="Genomic_DNA"/>
</dbReference>
<sequence length="287" mass="32491">MKYTDRVVLFQHQITKRYGKSGPLDEVAGPGGVYVYGGVGTGKSLLVDMFFASVDGDCIPKRRLHFHEFMLEVHAKLHYVRSQSDYDGQPLEAVAAMIAENVRLLCLDEFQVVDVADAMILKTLFEVLMRDHGVIVTMTSNRPPELLYLHGLNRSAFLPFIDFLRDTVEVLNLEGIDHRKVTQQRPDKVYYDSLNSTEPSGDLHKRFSQMCDNSVAIKVDETIAVRNGRDCHVPRGSYQHGAALFEFRELCGWGKGVADYLAILRIFPTVFVNGVPEFSYLNRDEAR</sequence>
<dbReference type="InterPro" id="IPR005654">
    <property type="entry name" value="ATPase_AFG1-like"/>
</dbReference>
<evidence type="ECO:0000256" key="1">
    <source>
        <dbReference type="ARBA" id="ARBA00010322"/>
    </source>
</evidence>
<evidence type="ECO:0000313" key="4">
    <source>
        <dbReference type="EMBL" id="KNC74089.1"/>
    </source>
</evidence>
<dbReference type="InterPro" id="IPR027417">
    <property type="entry name" value="P-loop_NTPase"/>
</dbReference>
<comment type="similarity">
    <text evidence="1">Belongs to the AFG1 ATPase family.</text>
</comment>
<dbReference type="PANTHER" id="PTHR12169:SF6">
    <property type="entry name" value="AFG1-LIKE ATPASE"/>
    <property type="match status" value="1"/>
</dbReference>
<dbReference type="GO" id="GO:0016887">
    <property type="term" value="F:ATP hydrolysis activity"/>
    <property type="evidence" value="ECO:0007669"/>
    <property type="project" value="InterPro"/>
</dbReference>
<keyword evidence="3" id="KW-0067">ATP-binding</keyword>
<proteinExistence type="inferred from homology"/>
<feature type="non-terminal residue" evidence="4">
    <location>
        <position position="287"/>
    </location>
</feature>
<keyword evidence="5" id="KW-1185">Reference proteome</keyword>
<reference evidence="4 5" key="1">
    <citation type="submission" date="2011-02" db="EMBL/GenBank/DDBJ databases">
        <title>The Genome Sequence of Sphaeroforma arctica JP610.</title>
        <authorList>
            <consortium name="The Broad Institute Genome Sequencing Platform"/>
            <person name="Russ C."/>
            <person name="Cuomo C."/>
            <person name="Young S.K."/>
            <person name="Zeng Q."/>
            <person name="Gargeya S."/>
            <person name="Alvarado L."/>
            <person name="Berlin A."/>
            <person name="Chapman S.B."/>
            <person name="Chen Z."/>
            <person name="Freedman E."/>
            <person name="Gellesch M."/>
            <person name="Goldberg J."/>
            <person name="Griggs A."/>
            <person name="Gujja S."/>
            <person name="Heilman E."/>
            <person name="Heiman D."/>
            <person name="Howarth C."/>
            <person name="Mehta T."/>
            <person name="Neiman D."/>
            <person name="Pearson M."/>
            <person name="Roberts A."/>
            <person name="Saif S."/>
            <person name="Shea T."/>
            <person name="Shenoy N."/>
            <person name="Sisk P."/>
            <person name="Stolte C."/>
            <person name="Sykes S."/>
            <person name="White J."/>
            <person name="Yandava C."/>
            <person name="Burger G."/>
            <person name="Gray M.W."/>
            <person name="Holland P.W.H."/>
            <person name="King N."/>
            <person name="Lang F.B.F."/>
            <person name="Roger A.J."/>
            <person name="Ruiz-Trillo I."/>
            <person name="Haas B."/>
            <person name="Nusbaum C."/>
            <person name="Birren B."/>
        </authorList>
    </citation>
    <scope>NUCLEOTIDE SEQUENCE [LARGE SCALE GENOMIC DNA]</scope>
    <source>
        <strain evidence="4 5">JP610</strain>
    </source>
</reference>
<organism evidence="4 5">
    <name type="scientific">Sphaeroforma arctica JP610</name>
    <dbReference type="NCBI Taxonomy" id="667725"/>
    <lineage>
        <taxon>Eukaryota</taxon>
        <taxon>Ichthyosporea</taxon>
        <taxon>Ichthyophonida</taxon>
        <taxon>Sphaeroforma</taxon>
    </lineage>
</organism>
<dbReference type="NCBIfam" id="NF040713">
    <property type="entry name" value="ZapE"/>
    <property type="match status" value="1"/>
</dbReference>
<dbReference type="Gene3D" id="3.40.50.300">
    <property type="entry name" value="P-loop containing nucleotide triphosphate hydrolases"/>
    <property type="match status" value="1"/>
</dbReference>
<dbReference type="GeneID" id="25913858"/>
<dbReference type="PANTHER" id="PTHR12169">
    <property type="entry name" value="ATPASE N2B"/>
    <property type="match status" value="1"/>
</dbReference>
<keyword evidence="2" id="KW-0547">Nucleotide-binding</keyword>
<name>A0A0L0FBJ2_9EUKA</name>
<dbReference type="Proteomes" id="UP000054560">
    <property type="component" value="Unassembled WGS sequence"/>
</dbReference>
<dbReference type="AlphaFoldDB" id="A0A0L0FBJ2"/>
<evidence type="ECO:0008006" key="6">
    <source>
        <dbReference type="Google" id="ProtNLM"/>
    </source>
</evidence>
<dbReference type="eggNOG" id="KOG2383">
    <property type="taxonomic scope" value="Eukaryota"/>
</dbReference>
<dbReference type="RefSeq" id="XP_014147991.1">
    <property type="nucleotide sequence ID" value="XM_014292516.1"/>
</dbReference>
<dbReference type="Pfam" id="PF03969">
    <property type="entry name" value="AFG1_ATPase"/>
    <property type="match status" value="1"/>
</dbReference>
<dbReference type="GO" id="GO:0005524">
    <property type="term" value="F:ATP binding"/>
    <property type="evidence" value="ECO:0007669"/>
    <property type="project" value="UniProtKB-KW"/>
</dbReference>
<gene>
    <name evidence="4" type="ORF">SARC_13354</name>
</gene>
<dbReference type="SUPFAM" id="SSF52540">
    <property type="entry name" value="P-loop containing nucleoside triphosphate hydrolases"/>
    <property type="match status" value="1"/>
</dbReference>